<organism evidence="1">
    <name type="scientific">Hemiselmis tepida</name>
    <dbReference type="NCBI Taxonomy" id="464990"/>
    <lineage>
        <taxon>Eukaryota</taxon>
        <taxon>Cryptophyceae</taxon>
        <taxon>Cryptomonadales</taxon>
        <taxon>Hemiselmidaceae</taxon>
        <taxon>Hemiselmis</taxon>
    </lineage>
</organism>
<reference evidence="1" key="1">
    <citation type="submission" date="2021-01" db="EMBL/GenBank/DDBJ databases">
        <authorList>
            <person name="Corre E."/>
            <person name="Pelletier E."/>
            <person name="Niang G."/>
            <person name="Scheremetjew M."/>
            <person name="Finn R."/>
            <person name="Kale V."/>
            <person name="Holt S."/>
            <person name="Cochrane G."/>
            <person name="Meng A."/>
            <person name="Brown T."/>
            <person name="Cohen L."/>
        </authorList>
    </citation>
    <scope>NUCLEOTIDE SEQUENCE</scope>
    <source>
        <strain evidence="1">CCMP443</strain>
    </source>
</reference>
<accession>A0A7S0VP86</accession>
<gene>
    <name evidence="1" type="ORF">HTEP1355_LOCUS7088</name>
</gene>
<proteinExistence type="predicted"/>
<protein>
    <submittedName>
        <fullName evidence="1">Uncharacterized protein</fullName>
    </submittedName>
</protein>
<evidence type="ECO:0000313" key="1">
    <source>
        <dbReference type="EMBL" id="CAD8792534.1"/>
    </source>
</evidence>
<dbReference type="EMBL" id="HBFN01012387">
    <property type="protein sequence ID" value="CAD8792534.1"/>
    <property type="molecule type" value="Transcribed_RNA"/>
</dbReference>
<sequence length="139" mass="14312">MRNVGSENLSAFGTPLTPPSLPLSLLPLLPPPLCPSLAGSSPTPGSGWALCGPGRPGRHAATRGAPWPVSLMPLVTQGGYVGGQQLTSLKESQLVFFGLRDHLWLHGPMLGARKVKTSGAAAPHAAAAKEHHGALLAKH</sequence>
<name>A0A7S0VP86_9CRYP</name>
<dbReference type="AlphaFoldDB" id="A0A7S0VP86"/>